<feature type="domain" description="Type I restriction modification DNA specificity" evidence="5">
    <location>
        <begin position="33"/>
        <end position="196"/>
    </location>
</feature>
<dbReference type="InterPro" id="IPR051212">
    <property type="entry name" value="Type-I_RE_S_subunit"/>
</dbReference>
<evidence type="ECO:0000313" key="6">
    <source>
        <dbReference type="EMBL" id="SBW10116.1"/>
    </source>
</evidence>
<proteinExistence type="inferred from homology"/>
<evidence type="ECO:0000256" key="1">
    <source>
        <dbReference type="ARBA" id="ARBA00010923"/>
    </source>
</evidence>
<accession>A0A212KEH4</accession>
<dbReference type="InterPro" id="IPR044946">
    <property type="entry name" value="Restrct_endonuc_typeI_TRD_sf"/>
</dbReference>
<reference evidence="6" key="1">
    <citation type="submission" date="2016-04" db="EMBL/GenBank/DDBJ databases">
        <authorList>
            <person name="Evans L.H."/>
            <person name="Alamgir A."/>
            <person name="Owens N."/>
            <person name="Weber N.D."/>
            <person name="Virtaneva K."/>
            <person name="Barbian K."/>
            <person name="Babar A."/>
            <person name="Rosenke K."/>
        </authorList>
    </citation>
    <scope>NUCLEOTIDE SEQUENCE</scope>
    <source>
        <strain evidence="6">86</strain>
    </source>
</reference>
<dbReference type="GO" id="GO:0009307">
    <property type="term" value="P:DNA restriction-modification system"/>
    <property type="evidence" value="ECO:0007669"/>
    <property type="project" value="UniProtKB-KW"/>
</dbReference>
<dbReference type="InterPro" id="IPR000055">
    <property type="entry name" value="Restrct_endonuc_typeI_TRD"/>
</dbReference>
<evidence type="ECO:0000256" key="2">
    <source>
        <dbReference type="ARBA" id="ARBA00022747"/>
    </source>
</evidence>
<dbReference type="CDD" id="cd17517">
    <property type="entry name" value="RMtype1_S_EcoKI_StySPI-TRD2-CR2_like"/>
    <property type="match status" value="1"/>
</dbReference>
<dbReference type="GO" id="GO:0003677">
    <property type="term" value="F:DNA binding"/>
    <property type="evidence" value="ECO:0007669"/>
    <property type="project" value="UniProtKB-KW"/>
</dbReference>
<dbReference type="Gene3D" id="3.90.220.20">
    <property type="entry name" value="DNA methylase specificity domains"/>
    <property type="match status" value="2"/>
</dbReference>
<dbReference type="Pfam" id="PF01420">
    <property type="entry name" value="Methylase_S"/>
    <property type="match status" value="2"/>
</dbReference>
<name>A0A212KEH4_9FIRM</name>
<dbReference type="CDD" id="cd17293">
    <property type="entry name" value="RMtype1_S_Ppo21ORF8840P_TRD1-CR1_like"/>
    <property type="match status" value="1"/>
</dbReference>
<evidence type="ECO:0000259" key="5">
    <source>
        <dbReference type="Pfam" id="PF01420"/>
    </source>
</evidence>
<dbReference type="SUPFAM" id="SSF116734">
    <property type="entry name" value="DNA methylase specificity domain"/>
    <property type="match status" value="2"/>
</dbReference>
<evidence type="ECO:0000256" key="4">
    <source>
        <dbReference type="ARBA" id="ARBA00038652"/>
    </source>
</evidence>
<keyword evidence="2" id="KW-0680">Restriction system</keyword>
<gene>
    <name evidence="6" type="ORF">KL86CLO1_12843</name>
</gene>
<keyword evidence="3" id="KW-0238">DNA-binding</keyword>
<evidence type="ECO:0000256" key="3">
    <source>
        <dbReference type="ARBA" id="ARBA00023125"/>
    </source>
</evidence>
<dbReference type="PANTHER" id="PTHR43140:SF1">
    <property type="entry name" value="TYPE I RESTRICTION ENZYME ECOKI SPECIFICITY SUBUNIT"/>
    <property type="match status" value="1"/>
</dbReference>
<dbReference type="AlphaFoldDB" id="A0A212KEH4"/>
<feature type="domain" description="Type I restriction modification DNA specificity" evidence="5">
    <location>
        <begin position="259"/>
        <end position="407"/>
    </location>
</feature>
<protein>
    <submittedName>
        <fullName evidence="6">Type I restriction modification DNA specificity domain protein</fullName>
    </submittedName>
</protein>
<dbReference type="PANTHER" id="PTHR43140">
    <property type="entry name" value="TYPE-1 RESTRICTION ENZYME ECOKI SPECIFICITY PROTEIN"/>
    <property type="match status" value="1"/>
</dbReference>
<sequence length="537" mass="60914">MAKLKASKKESLSFEERLEKALVADWEQPYKVPSNWVWTRLGEIGEIVTGSTPSKSNHAYYGGQFPFVKPADLDQGRYMSFASEYLSEEGKNVSRVIRKGSTSVCCIGSIGKSAYLSFEATTNQQINSIIPNINDLFIYYLTCSEYFIQELWKRSSATTISIINKGKMSEVTIPLPPLAEQQRIVDRIESLFCKLDEAKEKAQTALDSFENRKAAILHKAFTGELTAKWREENGVGLDSWVKTTLSKVTHEFKYGTSEKSDYSYLGMPVLRIPNITNDGIKFDDLKYLPHFDINEENQIHESDILIIRSNGSRELVGKCVLVPKLDQAYAYASFLIRIKLIANIIPKFIVSYLNSNDARNQMFKKAKSSAGINNINTKELGSITLNIPTHSEQTEIVLILDSIFEKEKQAKELASVIEKIDLMKKAILARAFRGELGTNDPSEESALELLKEILLKEQPKEKRVVKKQAIIPDNILKQFKTDLEEQVYRFIFENQNSTLNQILSCVSSSKHLDAMEMLTVLYEKGLIDEKNDLFFTV</sequence>
<organism evidence="6">
    <name type="scientific">uncultured Eubacteriales bacterium</name>
    <dbReference type="NCBI Taxonomy" id="172733"/>
    <lineage>
        <taxon>Bacteria</taxon>
        <taxon>Bacillati</taxon>
        <taxon>Bacillota</taxon>
        <taxon>Clostridia</taxon>
        <taxon>Eubacteriales</taxon>
        <taxon>environmental samples</taxon>
    </lineage>
</organism>
<comment type="subunit">
    <text evidence="4">The methyltransferase is composed of M and S polypeptides.</text>
</comment>
<dbReference type="EMBL" id="FLUN01000001">
    <property type="protein sequence ID" value="SBW10116.1"/>
    <property type="molecule type" value="Genomic_DNA"/>
</dbReference>
<comment type="similarity">
    <text evidence="1">Belongs to the type-I restriction system S methylase family.</text>
</comment>